<keyword evidence="2" id="KW-0472">Membrane</keyword>
<feature type="compositionally biased region" description="Polar residues" evidence="1">
    <location>
        <begin position="157"/>
        <end position="166"/>
    </location>
</feature>
<feature type="region of interest" description="Disordered" evidence="1">
    <location>
        <begin position="1"/>
        <end position="189"/>
    </location>
</feature>
<accession>A0AAD3TVE9</accession>
<protein>
    <submittedName>
        <fullName evidence="3">Uncharacterized protein</fullName>
    </submittedName>
</protein>
<sequence>MAARIPQMYEVRRTASHPSPPSSCESNPFATPNASVTNLAAPADRNDRNSTNLSSIGGLLMASDWEEPKPKPRGRDRSGTIAQPAPHDSRRQHDAQNLDRDSDDNHRSFFSDTSDIAPARVGASQRVTVGVPPPRGDSLPTESRAKSPRAPSPHGPQFTQRSQQGYPESPFVQATHAPSQAHPQAQAEPASILQPSVQALPVFAGAAPVSAMLAAPPRAHFSPRAPSPGSDNASIRGHDYLREKNATFREGEEEVFTPFSPRARQPGPRARAPGRLAGRKSIISTVDFWKRLSTVARSHDKESSFLAERRRTIWRNPMFVVPLMLTLVIVAAIVVWLAVKVSNVTSV</sequence>
<dbReference type="Proteomes" id="UP001222932">
    <property type="component" value="Unassembled WGS sequence"/>
</dbReference>
<evidence type="ECO:0000256" key="2">
    <source>
        <dbReference type="SAM" id="Phobius"/>
    </source>
</evidence>
<reference evidence="3" key="1">
    <citation type="journal article" date="2023" name="BMC Genomics">
        <title>Chromosome-level genome assemblies of Cutaneotrichosporon spp. (Trichosporonales, Basidiomycota) reveal imbalanced evolution between nucleotide sequences and chromosome synteny.</title>
        <authorList>
            <person name="Kobayashi Y."/>
            <person name="Kayamori A."/>
            <person name="Aoki K."/>
            <person name="Shiwa Y."/>
            <person name="Matsutani M."/>
            <person name="Fujita N."/>
            <person name="Sugita T."/>
            <person name="Iwasaki W."/>
            <person name="Tanaka N."/>
            <person name="Takashima M."/>
        </authorList>
    </citation>
    <scope>NUCLEOTIDE SEQUENCE</scope>
    <source>
        <strain evidence="3">HIS016</strain>
    </source>
</reference>
<evidence type="ECO:0000256" key="1">
    <source>
        <dbReference type="SAM" id="MobiDB-lite"/>
    </source>
</evidence>
<feature type="compositionally biased region" description="Basic and acidic residues" evidence="1">
    <location>
        <begin position="66"/>
        <end position="78"/>
    </location>
</feature>
<feature type="transmembrane region" description="Helical" evidence="2">
    <location>
        <begin position="319"/>
        <end position="339"/>
    </location>
</feature>
<keyword evidence="4" id="KW-1185">Reference proteome</keyword>
<feature type="region of interest" description="Disordered" evidence="1">
    <location>
        <begin position="251"/>
        <end position="274"/>
    </location>
</feature>
<feature type="compositionally biased region" description="Low complexity" evidence="1">
    <location>
        <begin position="173"/>
        <end position="189"/>
    </location>
</feature>
<organism evidence="3 4">
    <name type="scientific">Cutaneotrichosporon spelunceum</name>
    <dbReference type="NCBI Taxonomy" id="1672016"/>
    <lineage>
        <taxon>Eukaryota</taxon>
        <taxon>Fungi</taxon>
        <taxon>Dikarya</taxon>
        <taxon>Basidiomycota</taxon>
        <taxon>Agaricomycotina</taxon>
        <taxon>Tremellomycetes</taxon>
        <taxon>Trichosporonales</taxon>
        <taxon>Trichosporonaceae</taxon>
        <taxon>Cutaneotrichosporon</taxon>
    </lineage>
</organism>
<evidence type="ECO:0000313" key="3">
    <source>
        <dbReference type="EMBL" id="GMK57611.1"/>
    </source>
</evidence>
<feature type="compositionally biased region" description="Low complexity" evidence="1">
    <location>
        <begin position="261"/>
        <end position="274"/>
    </location>
</feature>
<evidence type="ECO:0000313" key="4">
    <source>
        <dbReference type="Proteomes" id="UP001222932"/>
    </source>
</evidence>
<proteinExistence type="predicted"/>
<feature type="compositionally biased region" description="Polar residues" evidence="1">
    <location>
        <begin position="22"/>
        <end position="38"/>
    </location>
</feature>
<keyword evidence="2" id="KW-1133">Transmembrane helix</keyword>
<comment type="caution">
    <text evidence="3">The sequence shown here is derived from an EMBL/GenBank/DDBJ whole genome shotgun (WGS) entry which is preliminary data.</text>
</comment>
<dbReference type="AlphaFoldDB" id="A0AAD3TVE9"/>
<gene>
    <name evidence="3" type="ORF">CspeluHIS016_0404450</name>
</gene>
<keyword evidence="2" id="KW-0812">Transmembrane</keyword>
<dbReference type="EMBL" id="BTCM01000004">
    <property type="protein sequence ID" value="GMK57611.1"/>
    <property type="molecule type" value="Genomic_DNA"/>
</dbReference>
<name>A0AAD3TVE9_9TREE</name>
<feature type="compositionally biased region" description="Basic and acidic residues" evidence="1">
    <location>
        <begin position="87"/>
        <end position="109"/>
    </location>
</feature>
<reference evidence="3" key="2">
    <citation type="submission" date="2023-06" db="EMBL/GenBank/DDBJ databases">
        <authorList>
            <person name="Kobayashi Y."/>
            <person name="Kayamori A."/>
            <person name="Aoki K."/>
            <person name="Shiwa Y."/>
            <person name="Fujita N."/>
            <person name="Sugita T."/>
            <person name="Iwasaki W."/>
            <person name="Tanaka N."/>
            <person name="Takashima M."/>
        </authorList>
    </citation>
    <scope>NUCLEOTIDE SEQUENCE</scope>
    <source>
        <strain evidence="3">HIS016</strain>
    </source>
</reference>